<dbReference type="Gene3D" id="3.40.1580.10">
    <property type="entry name" value="SMI1/KNR4-like"/>
    <property type="match status" value="1"/>
</dbReference>
<dbReference type="RefSeq" id="WP_165440795.1">
    <property type="nucleotide sequence ID" value="NZ_SJPI01000003.1"/>
</dbReference>
<dbReference type="InterPro" id="IPR018958">
    <property type="entry name" value="Knr4/Smi1-like_dom"/>
</dbReference>
<dbReference type="Proteomes" id="UP000316598">
    <property type="component" value="Unassembled WGS sequence"/>
</dbReference>
<accession>A0A5C5WHS3</accession>
<sequence length="150" mass="16072">MRETVASLPDYEQPTFSSPATPQQVAHLEAAIGGPIPPDIRDFFAVHDEVTAMDIHNGYSIGGSTGLARSVARGDFPLSVDSVDVFPIGSDGGGNAFLMPRAGGGPVWKWRHDIGDFVAVADSFAQFLDRLADDFHAYADGRTDWDFMAG</sequence>
<proteinExistence type="predicted"/>
<evidence type="ECO:0000259" key="2">
    <source>
        <dbReference type="SMART" id="SM00860"/>
    </source>
</evidence>
<feature type="region of interest" description="Disordered" evidence="1">
    <location>
        <begin position="1"/>
        <end position="22"/>
    </location>
</feature>
<organism evidence="3 4">
    <name type="scientific">Rubripirellula amarantea</name>
    <dbReference type="NCBI Taxonomy" id="2527999"/>
    <lineage>
        <taxon>Bacteria</taxon>
        <taxon>Pseudomonadati</taxon>
        <taxon>Planctomycetota</taxon>
        <taxon>Planctomycetia</taxon>
        <taxon>Pirellulales</taxon>
        <taxon>Pirellulaceae</taxon>
        <taxon>Rubripirellula</taxon>
    </lineage>
</organism>
<evidence type="ECO:0000313" key="4">
    <source>
        <dbReference type="Proteomes" id="UP000316598"/>
    </source>
</evidence>
<reference evidence="3 4" key="1">
    <citation type="submission" date="2019-02" db="EMBL/GenBank/DDBJ databases">
        <title>Deep-cultivation of Planctomycetes and their phenomic and genomic characterization uncovers novel biology.</title>
        <authorList>
            <person name="Wiegand S."/>
            <person name="Jogler M."/>
            <person name="Boedeker C."/>
            <person name="Pinto D."/>
            <person name="Vollmers J."/>
            <person name="Rivas-Marin E."/>
            <person name="Kohn T."/>
            <person name="Peeters S.H."/>
            <person name="Heuer A."/>
            <person name="Rast P."/>
            <person name="Oberbeckmann S."/>
            <person name="Bunk B."/>
            <person name="Jeske O."/>
            <person name="Meyerdierks A."/>
            <person name="Storesund J.E."/>
            <person name="Kallscheuer N."/>
            <person name="Luecker S."/>
            <person name="Lage O.M."/>
            <person name="Pohl T."/>
            <person name="Merkel B.J."/>
            <person name="Hornburger P."/>
            <person name="Mueller R.-W."/>
            <person name="Bruemmer F."/>
            <person name="Labrenz M."/>
            <person name="Spormann A.M."/>
            <person name="Op Den Camp H."/>
            <person name="Overmann J."/>
            <person name="Amann R."/>
            <person name="Jetten M.S.M."/>
            <person name="Mascher T."/>
            <person name="Medema M.H."/>
            <person name="Devos D.P."/>
            <person name="Kaster A.-K."/>
            <person name="Ovreas L."/>
            <person name="Rohde M."/>
            <person name="Galperin M.Y."/>
            <person name="Jogler C."/>
        </authorList>
    </citation>
    <scope>NUCLEOTIDE SEQUENCE [LARGE SCALE GENOMIC DNA]</scope>
    <source>
        <strain evidence="3 4">Pla22</strain>
    </source>
</reference>
<dbReference type="SMART" id="SM00860">
    <property type="entry name" value="SMI1_KNR4"/>
    <property type="match status" value="1"/>
</dbReference>
<protein>
    <submittedName>
        <fullName evidence="3">SMI1 / KNR4 family protein</fullName>
    </submittedName>
</protein>
<gene>
    <name evidence="3" type="ORF">Pla22_47500</name>
</gene>
<dbReference type="InterPro" id="IPR037883">
    <property type="entry name" value="Knr4/Smi1-like_sf"/>
</dbReference>
<dbReference type="AlphaFoldDB" id="A0A5C5WHS3"/>
<keyword evidence="4" id="KW-1185">Reference proteome</keyword>
<name>A0A5C5WHS3_9BACT</name>
<dbReference type="Pfam" id="PF09346">
    <property type="entry name" value="SMI1_KNR4"/>
    <property type="match status" value="1"/>
</dbReference>
<comment type="caution">
    <text evidence="3">The sequence shown here is derived from an EMBL/GenBank/DDBJ whole genome shotgun (WGS) entry which is preliminary data.</text>
</comment>
<feature type="domain" description="Knr4/Smi1-like" evidence="2">
    <location>
        <begin position="19"/>
        <end position="130"/>
    </location>
</feature>
<dbReference type="SUPFAM" id="SSF160631">
    <property type="entry name" value="SMI1/KNR4-like"/>
    <property type="match status" value="1"/>
</dbReference>
<dbReference type="EMBL" id="SJPI01000003">
    <property type="protein sequence ID" value="TWT49553.1"/>
    <property type="molecule type" value="Genomic_DNA"/>
</dbReference>
<evidence type="ECO:0000256" key="1">
    <source>
        <dbReference type="SAM" id="MobiDB-lite"/>
    </source>
</evidence>
<evidence type="ECO:0000313" key="3">
    <source>
        <dbReference type="EMBL" id="TWT49553.1"/>
    </source>
</evidence>